<dbReference type="AlphaFoldDB" id="A0A7H1NQ69"/>
<dbReference type="GO" id="GO:0006979">
    <property type="term" value="P:response to oxidative stress"/>
    <property type="evidence" value="ECO:0007669"/>
    <property type="project" value="TreeGrafter"/>
</dbReference>
<keyword evidence="2" id="KW-0830">Ubiquinone</keyword>
<evidence type="ECO:0000313" key="3">
    <source>
        <dbReference type="Proteomes" id="UP000516349"/>
    </source>
</evidence>
<dbReference type="RefSeq" id="WP_203414321.1">
    <property type="nucleotide sequence ID" value="NZ_CP060244.1"/>
</dbReference>
<dbReference type="KEGG" id="ebla:JGUZn3_06870"/>
<evidence type="ECO:0000256" key="1">
    <source>
        <dbReference type="SAM" id="MobiDB-lite"/>
    </source>
</evidence>
<name>A0A7H1NQ69_9PROT</name>
<proteinExistence type="predicted"/>
<accession>A0A7H1NQ69</accession>
<keyword evidence="3" id="KW-1185">Reference proteome</keyword>
<organism evidence="2 3">
    <name type="scientific">Entomobacter blattae</name>
    <dbReference type="NCBI Taxonomy" id="2762277"/>
    <lineage>
        <taxon>Bacteria</taxon>
        <taxon>Pseudomonadati</taxon>
        <taxon>Pseudomonadota</taxon>
        <taxon>Alphaproteobacteria</taxon>
        <taxon>Acetobacterales</taxon>
        <taxon>Acetobacteraceae</taxon>
        <taxon>Entomobacter</taxon>
    </lineage>
</organism>
<feature type="region of interest" description="Disordered" evidence="1">
    <location>
        <begin position="19"/>
        <end position="40"/>
    </location>
</feature>
<dbReference type="PANTHER" id="PTHR12910:SF2">
    <property type="entry name" value="NADH DEHYDROGENASE [UBIQUINONE] 1 ALPHA SUBCOMPLEX SUBUNIT 12"/>
    <property type="match status" value="1"/>
</dbReference>
<reference evidence="2 3" key="1">
    <citation type="submission" date="2020-08" db="EMBL/GenBank/DDBJ databases">
        <title>Complete genome sequence of Entomobacter blattae G55GP.</title>
        <authorList>
            <person name="Poehlein A."/>
            <person name="Guzman J."/>
            <person name="Daniel R."/>
            <person name="Vilcinskas A."/>
        </authorList>
    </citation>
    <scope>NUCLEOTIDE SEQUENCE [LARGE SCALE GENOMIC DNA]</scope>
    <source>
        <strain evidence="2 3">G55GP</strain>
    </source>
</reference>
<sequence>MANIGTRLYTFFHGRLVGKDADGRGYYESRKPTRQGGGEKRYERWVMYRKGEDASAVPPEWWNWLHHVDQAPLPESARKPWQLPYRPNLTGTPEAYHPSGSDYRSGRRQRSTSDYQAWTPHGEES</sequence>
<dbReference type="EMBL" id="CP060244">
    <property type="protein sequence ID" value="QNT77929.1"/>
    <property type="molecule type" value="Genomic_DNA"/>
</dbReference>
<dbReference type="PANTHER" id="PTHR12910">
    <property type="entry name" value="NADH-UBIQUINONE OXIDOREDUCTASE SUBUNIT B17.2"/>
    <property type="match status" value="1"/>
</dbReference>
<dbReference type="GO" id="GO:0045271">
    <property type="term" value="C:respiratory chain complex I"/>
    <property type="evidence" value="ECO:0007669"/>
    <property type="project" value="InterPro"/>
</dbReference>
<evidence type="ECO:0000313" key="2">
    <source>
        <dbReference type="EMBL" id="QNT77929.1"/>
    </source>
</evidence>
<protein>
    <submittedName>
        <fullName evidence="2">NADH ubiquinone oxidoreductase subunit NDUFA12</fullName>
    </submittedName>
</protein>
<feature type="region of interest" description="Disordered" evidence="1">
    <location>
        <begin position="75"/>
        <end position="125"/>
    </location>
</feature>
<dbReference type="Pfam" id="PF05071">
    <property type="entry name" value="NDUFA12"/>
    <property type="match status" value="1"/>
</dbReference>
<dbReference type="InterPro" id="IPR007763">
    <property type="entry name" value="NDUFA12"/>
</dbReference>
<gene>
    <name evidence="2" type="ORF">JGUZn3_06870</name>
</gene>
<dbReference type="Proteomes" id="UP000516349">
    <property type="component" value="Chromosome"/>
</dbReference>